<dbReference type="Gene3D" id="1.10.10.60">
    <property type="entry name" value="Homeodomain-like"/>
    <property type="match status" value="1"/>
</dbReference>
<evidence type="ECO:0000313" key="8">
    <source>
        <dbReference type="EMBL" id="PIC33604.1"/>
    </source>
</evidence>
<dbReference type="InterPro" id="IPR036388">
    <property type="entry name" value="WH-like_DNA-bd_sf"/>
</dbReference>
<evidence type="ECO:0000259" key="4">
    <source>
        <dbReference type="Pfam" id="PF21517"/>
    </source>
</evidence>
<dbReference type="Gene3D" id="1.10.10.10">
    <property type="entry name" value="Winged helix-like DNA-binding domain superfamily/Winged helix DNA-binding domain"/>
    <property type="match status" value="1"/>
</dbReference>
<evidence type="ECO:0000256" key="1">
    <source>
        <dbReference type="ARBA" id="ARBA00004123"/>
    </source>
</evidence>
<dbReference type="SUPFAM" id="SSF46689">
    <property type="entry name" value="Homeodomain-like"/>
    <property type="match status" value="2"/>
</dbReference>
<dbReference type="Proteomes" id="UP000230233">
    <property type="component" value="Chromosome I"/>
</dbReference>
<feature type="domain" description="Transposable element Tc3 transposase-like DNA-binding HTH" evidence="4">
    <location>
        <begin position="64"/>
        <end position="100"/>
    </location>
</feature>
<dbReference type="Gene3D" id="3.30.420.10">
    <property type="entry name" value="Ribonuclease H-like superfamily/Ribonuclease H"/>
    <property type="match status" value="1"/>
</dbReference>
<dbReference type="GO" id="GO:0005634">
    <property type="term" value="C:nucleus"/>
    <property type="evidence" value="ECO:0007669"/>
    <property type="project" value="UniProtKB-SubCell"/>
</dbReference>
<dbReference type="EMBL" id="PDUG01000006">
    <property type="protein sequence ID" value="PIC17459.1"/>
    <property type="molecule type" value="Genomic_DNA"/>
</dbReference>
<evidence type="ECO:0000259" key="3">
    <source>
        <dbReference type="Pfam" id="PF13358"/>
    </source>
</evidence>
<dbReference type="EMBL" id="PDUG01000001">
    <property type="protein sequence ID" value="PIC54130.1"/>
    <property type="molecule type" value="Genomic_DNA"/>
</dbReference>
<evidence type="ECO:0000313" key="7">
    <source>
        <dbReference type="EMBL" id="PIC31732.1"/>
    </source>
</evidence>
<evidence type="ECO:0000259" key="2">
    <source>
        <dbReference type="Pfam" id="PF11427"/>
    </source>
</evidence>
<evidence type="ECO:0000313" key="6">
    <source>
        <dbReference type="EMBL" id="PIC17459.1"/>
    </source>
</evidence>
<dbReference type="Pfam" id="PF11427">
    <property type="entry name" value="HTH_Tnp_Tc3_1"/>
    <property type="match status" value="1"/>
</dbReference>
<keyword evidence="10" id="KW-1185">Reference proteome</keyword>
<dbReference type="Pfam" id="PF21517">
    <property type="entry name" value="HTH_Tnp_Tc3_2_like"/>
    <property type="match status" value="1"/>
</dbReference>
<feature type="domain" description="Tc3 transposase DNA binding" evidence="2">
    <location>
        <begin position="3"/>
        <end position="51"/>
    </location>
</feature>
<protein>
    <recommendedName>
        <fullName evidence="11">Tc1-like transposase DDE domain-containing protein</fullName>
    </recommendedName>
</protein>
<dbReference type="PANTHER" id="PTHR23022">
    <property type="entry name" value="TRANSPOSABLE ELEMENT-RELATED"/>
    <property type="match status" value="1"/>
</dbReference>
<proteinExistence type="predicted"/>
<dbReference type="InterPro" id="IPR038717">
    <property type="entry name" value="Tc1-like_DDE_dom"/>
</dbReference>
<dbReference type="InterPro" id="IPR048703">
    <property type="entry name" value="Tnp_Tc3-like_HTH"/>
</dbReference>
<dbReference type="EMBL" id="PDUG01000004">
    <property type="protein sequence ID" value="PIC33604.1"/>
    <property type="molecule type" value="Genomic_DNA"/>
</dbReference>
<accession>A0A2G5SRA1</accession>
<organism evidence="6 10">
    <name type="scientific">Caenorhabditis nigoni</name>
    <dbReference type="NCBI Taxonomy" id="1611254"/>
    <lineage>
        <taxon>Eukaryota</taxon>
        <taxon>Metazoa</taxon>
        <taxon>Ecdysozoa</taxon>
        <taxon>Nematoda</taxon>
        <taxon>Chromadorea</taxon>
        <taxon>Rhabditida</taxon>
        <taxon>Rhabditina</taxon>
        <taxon>Rhabditomorpha</taxon>
        <taxon>Rhabditoidea</taxon>
        <taxon>Rhabditidae</taxon>
        <taxon>Peloderinae</taxon>
        <taxon>Caenorhabditis</taxon>
    </lineage>
</organism>
<dbReference type="InterPro" id="IPR052338">
    <property type="entry name" value="Transposase_5"/>
</dbReference>
<reference evidence="10" key="1">
    <citation type="submission" date="2017-10" db="EMBL/GenBank/DDBJ databases">
        <title>Rapid genome shrinkage in a self-fertile nematode reveals novel sperm competition proteins.</title>
        <authorList>
            <person name="Yin D."/>
            <person name="Schwarz E.M."/>
            <person name="Thomas C.G."/>
            <person name="Felde R.L."/>
            <person name="Korf I.F."/>
            <person name="Cutter A.D."/>
            <person name="Schartner C.M."/>
            <person name="Ralston E.J."/>
            <person name="Meyer B.J."/>
            <person name="Haag E.S."/>
        </authorList>
    </citation>
    <scope>NUCLEOTIDE SEQUENCE [LARGE SCALE GENOMIC DNA]</scope>
    <source>
        <strain evidence="10">JU1422</strain>
    </source>
</reference>
<dbReference type="InterPro" id="IPR009057">
    <property type="entry name" value="Homeodomain-like_sf"/>
</dbReference>
<dbReference type="InterPro" id="IPR036397">
    <property type="entry name" value="RNaseH_sf"/>
</dbReference>
<reference evidence="6" key="2">
    <citation type="journal article" date="2018" name="Science">
        <title>Rapid genome shrinkage in a self-fertile nematode reveals sperm competition proteins.</title>
        <authorList>
            <person name="Yin D."/>
            <person name="Schwarz E.M."/>
            <person name="Thomas C.G."/>
            <person name="Felde R.L."/>
            <person name="Korf I.F."/>
            <person name="Cutter A.D."/>
            <person name="Schartner C.M."/>
            <person name="Ralston E.J."/>
            <person name="Meyer B.J."/>
            <person name="Haag E.S."/>
        </authorList>
    </citation>
    <scope>NUCLEOTIDE SEQUENCE</scope>
    <source>
        <strain evidence="6">JU1422</strain>
    </source>
</reference>
<dbReference type="Pfam" id="PF13358">
    <property type="entry name" value="DDE_3"/>
    <property type="match status" value="1"/>
</dbReference>
<dbReference type="EMBL" id="PDUG01000004">
    <property type="protein sequence ID" value="PIC31732.1"/>
    <property type="molecule type" value="Genomic_DNA"/>
</dbReference>
<dbReference type="AlphaFoldDB" id="A0A2G5SRA1"/>
<dbReference type="InterPro" id="IPR025898">
    <property type="entry name" value="Tc3_transposase_DNA-bd_dom"/>
</dbReference>
<name>A0A2G5SRA1_9PELO</name>
<dbReference type="EMBL" id="PDUG01000016">
    <property type="protein sequence ID" value="PIC12995.1"/>
    <property type="molecule type" value="Genomic_DNA"/>
</dbReference>
<dbReference type="GO" id="GO:0003677">
    <property type="term" value="F:DNA binding"/>
    <property type="evidence" value="ECO:0007669"/>
    <property type="project" value="InterPro"/>
</dbReference>
<comment type="subcellular location">
    <subcellularLocation>
        <location evidence="1">Nucleus</location>
    </subcellularLocation>
</comment>
<evidence type="ECO:0008006" key="11">
    <source>
        <dbReference type="Google" id="ProtNLM"/>
    </source>
</evidence>
<dbReference type="OrthoDB" id="5837857at2759"/>
<gene>
    <name evidence="6" type="primary">Cnig_chr_X.g23693</name>
    <name evidence="9" type="synonym">Cnig_chr_I.g3513</name>
    <name evidence="7" type="synonym">Cnig_chr_IV.g12331</name>
    <name evidence="8" type="synonym">Cnig_chr_IV.g13523</name>
    <name evidence="9" type="ORF">B9Z55_003513</name>
    <name evidence="7" type="ORF">B9Z55_012331</name>
    <name evidence="8" type="ORF">B9Z55_013523</name>
    <name evidence="6" type="ORF">B9Z55_023693</name>
    <name evidence="5" type="ORF">B9Z55_028075</name>
</gene>
<evidence type="ECO:0000313" key="9">
    <source>
        <dbReference type="EMBL" id="PIC54130.1"/>
    </source>
</evidence>
<sequence>MPRATHLSDSERAQIDAFKTAGWSNRRIAARLGRSFNCINTFVNNPDHYETNKKSGAPKKLTDRDTRSIIRLASNSMKSCNDIKNELKLDVSKSTVWRTLDSNQNIVRAKLMSAPMLTDAHKANRLQFARNNMATDWDKIIFSDEKKFNLDGPDGFNSYWHDLKKDPLHFSKRNFGGGRLMVWGAFSSAGTVDLAFLSFRMNSTDYQDAMTAKLIPYLRRFHRRQLTYQQDNASIHASRSTLDWFKSKKIKVMDWPACSPDLNPMENVWAELVRVVYGQGKQYQTVSELQTAIVDAWKNLKKPYLQKLLNSMPNRLFSIISTGGKPTKY</sequence>
<comment type="caution">
    <text evidence="6">The sequence shown here is derived from an EMBL/GenBank/DDBJ whole genome shotgun (WGS) entry which is preliminary data.</text>
</comment>
<dbReference type="Proteomes" id="UP000230233">
    <property type="component" value="Chromosome IV"/>
</dbReference>
<dbReference type="PANTHER" id="PTHR23022:SF129">
    <property type="entry name" value="TRANSPOSABLE ELEMENT TC3 TRANSPOSASE"/>
    <property type="match status" value="1"/>
</dbReference>
<evidence type="ECO:0000313" key="10">
    <source>
        <dbReference type="Proteomes" id="UP000230233"/>
    </source>
</evidence>
<feature type="domain" description="Tc1-like transposase DDE" evidence="3">
    <location>
        <begin position="140"/>
        <end position="289"/>
    </location>
</feature>
<evidence type="ECO:0000313" key="5">
    <source>
        <dbReference type="EMBL" id="PIC12995.1"/>
    </source>
</evidence>
<dbReference type="Proteomes" id="UP000230233">
    <property type="component" value="Chromosome X"/>
</dbReference>